<dbReference type="RefSeq" id="WP_182543819.1">
    <property type="nucleotide sequence ID" value="NZ_JACGWZ010000002.1"/>
</dbReference>
<dbReference type="Pfam" id="PF01596">
    <property type="entry name" value="Methyltransf_3"/>
    <property type="match status" value="1"/>
</dbReference>
<dbReference type="InterPro" id="IPR002935">
    <property type="entry name" value="SAM_O-MeTrfase"/>
</dbReference>
<dbReference type="GO" id="GO:0042409">
    <property type="term" value="F:caffeoyl-CoA O-methyltransferase activity"/>
    <property type="evidence" value="ECO:0007669"/>
    <property type="project" value="UniProtKB-EC"/>
</dbReference>
<dbReference type="PROSITE" id="PS51682">
    <property type="entry name" value="SAM_OMT_I"/>
    <property type="match status" value="1"/>
</dbReference>
<dbReference type="EMBL" id="JACGWZ010000002">
    <property type="protein sequence ID" value="MBA8824561.1"/>
    <property type="molecule type" value="Genomic_DNA"/>
</dbReference>
<comment type="caution">
    <text evidence="4">The sequence shown here is derived from an EMBL/GenBank/DDBJ whole genome shotgun (WGS) entry which is preliminary data.</text>
</comment>
<dbReference type="EC" id="2.1.1.104" evidence="4"/>
<keyword evidence="3" id="KW-0949">S-adenosyl-L-methionine</keyword>
<dbReference type="InterPro" id="IPR029063">
    <property type="entry name" value="SAM-dependent_MTases_sf"/>
</dbReference>
<protein>
    <submittedName>
        <fullName evidence="4">Caffeoyl-CoA O-methyltransferase</fullName>
        <ecNumber evidence="4">2.1.1.104</ecNumber>
    </submittedName>
</protein>
<keyword evidence="2 4" id="KW-0808">Transferase</keyword>
<dbReference type="Gene3D" id="3.40.50.150">
    <property type="entry name" value="Vaccinia Virus protein VP39"/>
    <property type="match status" value="1"/>
</dbReference>
<proteinExistence type="predicted"/>
<sequence length="219" mass="24495">MARKTAQLDSELHEYLVEHGTQPDEVQRELIAETERQFPDRARMRISPEQGSLLTLLTKIARTRFAVEVGTFTGYSALAVARGLDEHGRLLCCDTSTEYTAIAHDHWERAGVRHLIDLRLGSAIETLSALPEQPSIDLAFIDADKTEYVDYWEEIVVRTRPGGLILVDNVLAGGHVVGPDYGDADIRAIRAFNEHALHDERVELTMLPVGDGLTLARRR</sequence>
<organism evidence="4 5">
    <name type="scientific">Halosaccharopolyspora lacisalsi</name>
    <dbReference type="NCBI Taxonomy" id="1000566"/>
    <lineage>
        <taxon>Bacteria</taxon>
        <taxon>Bacillati</taxon>
        <taxon>Actinomycetota</taxon>
        <taxon>Actinomycetes</taxon>
        <taxon>Pseudonocardiales</taxon>
        <taxon>Pseudonocardiaceae</taxon>
        <taxon>Halosaccharopolyspora</taxon>
    </lineage>
</organism>
<name>A0A839DZB5_9PSEU</name>
<dbReference type="SUPFAM" id="SSF53335">
    <property type="entry name" value="S-adenosyl-L-methionine-dependent methyltransferases"/>
    <property type="match status" value="1"/>
</dbReference>
<keyword evidence="5" id="KW-1185">Reference proteome</keyword>
<evidence type="ECO:0000313" key="5">
    <source>
        <dbReference type="Proteomes" id="UP000569329"/>
    </source>
</evidence>
<reference evidence="4 5" key="1">
    <citation type="submission" date="2020-07" db="EMBL/GenBank/DDBJ databases">
        <title>Sequencing the genomes of 1000 actinobacteria strains.</title>
        <authorList>
            <person name="Klenk H.-P."/>
        </authorList>
    </citation>
    <scope>NUCLEOTIDE SEQUENCE [LARGE SCALE GENOMIC DNA]</scope>
    <source>
        <strain evidence="4 5">DSM 45975</strain>
    </source>
</reference>
<dbReference type="PANTHER" id="PTHR10509:SF14">
    <property type="entry name" value="CAFFEOYL-COA O-METHYLTRANSFERASE 3-RELATED"/>
    <property type="match status" value="1"/>
</dbReference>
<dbReference type="AlphaFoldDB" id="A0A839DZB5"/>
<dbReference type="GO" id="GO:0032259">
    <property type="term" value="P:methylation"/>
    <property type="evidence" value="ECO:0007669"/>
    <property type="project" value="UniProtKB-KW"/>
</dbReference>
<evidence type="ECO:0000256" key="3">
    <source>
        <dbReference type="ARBA" id="ARBA00022691"/>
    </source>
</evidence>
<evidence type="ECO:0000256" key="1">
    <source>
        <dbReference type="ARBA" id="ARBA00022603"/>
    </source>
</evidence>
<evidence type="ECO:0000256" key="2">
    <source>
        <dbReference type="ARBA" id="ARBA00022679"/>
    </source>
</evidence>
<dbReference type="InterPro" id="IPR050362">
    <property type="entry name" value="Cation-dep_OMT"/>
</dbReference>
<keyword evidence="1 4" id="KW-0489">Methyltransferase</keyword>
<evidence type="ECO:0000313" key="4">
    <source>
        <dbReference type="EMBL" id="MBA8824561.1"/>
    </source>
</evidence>
<accession>A0A839DZB5</accession>
<dbReference type="Proteomes" id="UP000569329">
    <property type="component" value="Unassembled WGS sequence"/>
</dbReference>
<dbReference type="PANTHER" id="PTHR10509">
    <property type="entry name" value="O-METHYLTRANSFERASE-RELATED"/>
    <property type="match status" value="1"/>
</dbReference>
<gene>
    <name evidence="4" type="ORF">FHX42_001908</name>
</gene>